<dbReference type="InterPro" id="IPR019452">
    <property type="entry name" value="VPS39/TGF_beta_rcpt-assoc_1"/>
</dbReference>
<dbReference type="GO" id="GO:0006914">
    <property type="term" value="P:autophagy"/>
    <property type="evidence" value="ECO:0007669"/>
    <property type="project" value="TreeGrafter"/>
</dbReference>
<feature type="domain" description="CNH" evidence="6">
    <location>
        <begin position="41"/>
        <end position="313"/>
    </location>
</feature>
<feature type="region of interest" description="Disordered" evidence="5">
    <location>
        <begin position="1"/>
        <end position="25"/>
    </location>
</feature>
<dbReference type="SUPFAM" id="SSF50978">
    <property type="entry name" value="WD40 repeat-like"/>
    <property type="match status" value="1"/>
</dbReference>
<feature type="compositionally biased region" description="Low complexity" evidence="5">
    <location>
        <begin position="517"/>
        <end position="527"/>
    </location>
</feature>
<name>A0A024GDA4_9STRA</name>
<dbReference type="GO" id="GO:0015031">
    <property type="term" value="P:protein transport"/>
    <property type="evidence" value="ECO:0007669"/>
    <property type="project" value="UniProtKB-KW"/>
</dbReference>
<keyword evidence="2" id="KW-0813">Transport</keyword>
<dbReference type="InParanoid" id="A0A024GDA4"/>
<evidence type="ECO:0000256" key="3">
    <source>
        <dbReference type="ARBA" id="ARBA00022490"/>
    </source>
</evidence>
<keyword evidence="4" id="KW-0653">Protein transport</keyword>
<dbReference type="Pfam" id="PF10366">
    <property type="entry name" value="Vps39_1"/>
    <property type="match status" value="1"/>
</dbReference>
<comment type="caution">
    <text evidence="7">The sequence shown here is derived from an EMBL/GenBank/DDBJ whole genome shotgun (WGS) entry which is preliminary data.</text>
</comment>
<evidence type="ECO:0000313" key="7">
    <source>
        <dbReference type="EMBL" id="CCI44498.1"/>
    </source>
</evidence>
<evidence type="ECO:0000259" key="6">
    <source>
        <dbReference type="PROSITE" id="PS50219"/>
    </source>
</evidence>
<dbReference type="InterPro" id="IPR019453">
    <property type="entry name" value="VPS39/TGFA1_Znf"/>
</dbReference>
<dbReference type="GO" id="GO:0034058">
    <property type="term" value="P:endosomal vesicle fusion"/>
    <property type="evidence" value="ECO:0007669"/>
    <property type="project" value="TreeGrafter"/>
</dbReference>
<dbReference type="Pfam" id="PF00780">
    <property type="entry name" value="CNH"/>
    <property type="match status" value="1"/>
</dbReference>
<evidence type="ECO:0000313" key="8">
    <source>
        <dbReference type="Proteomes" id="UP000053237"/>
    </source>
</evidence>
<dbReference type="AlphaFoldDB" id="A0A024GDA4"/>
<dbReference type="GO" id="GO:0016020">
    <property type="term" value="C:membrane"/>
    <property type="evidence" value="ECO:0007669"/>
    <property type="project" value="TreeGrafter"/>
</dbReference>
<dbReference type="Proteomes" id="UP000053237">
    <property type="component" value="Unassembled WGS sequence"/>
</dbReference>
<proteinExistence type="predicted"/>
<evidence type="ECO:0000256" key="2">
    <source>
        <dbReference type="ARBA" id="ARBA00022448"/>
    </source>
</evidence>
<gene>
    <name evidence="7" type="ORF">BN9_053070</name>
</gene>
<feature type="region of interest" description="Disordered" evidence="5">
    <location>
        <begin position="510"/>
        <end position="532"/>
    </location>
</feature>
<dbReference type="Pfam" id="PF10367">
    <property type="entry name" value="zf-Vps39_C"/>
    <property type="match status" value="1"/>
</dbReference>
<dbReference type="GO" id="GO:0005737">
    <property type="term" value="C:cytoplasm"/>
    <property type="evidence" value="ECO:0007669"/>
    <property type="project" value="UniProtKB-SubCell"/>
</dbReference>
<dbReference type="InterPro" id="IPR036322">
    <property type="entry name" value="WD40_repeat_dom_sf"/>
</dbReference>
<dbReference type="InterPro" id="IPR001180">
    <property type="entry name" value="CNH_dom"/>
</dbReference>
<evidence type="ECO:0000256" key="1">
    <source>
        <dbReference type="ARBA" id="ARBA00004496"/>
    </source>
</evidence>
<evidence type="ECO:0000256" key="4">
    <source>
        <dbReference type="ARBA" id="ARBA00022927"/>
    </source>
</evidence>
<feature type="compositionally biased region" description="Polar residues" evidence="5">
    <location>
        <begin position="1"/>
        <end position="21"/>
    </location>
</feature>
<organism evidence="7 8">
    <name type="scientific">Albugo candida</name>
    <dbReference type="NCBI Taxonomy" id="65357"/>
    <lineage>
        <taxon>Eukaryota</taxon>
        <taxon>Sar</taxon>
        <taxon>Stramenopiles</taxon>
        <taxon>Oomycota</taxon>
        <taxon>Peronosporomycetes</taxon>
        <taxon>Albuginales</taxon>
        <taxon>Albuginaceae</taxon>
        <taxon>Albugo</taxon>
    </lineage>
</organism>
<dbReference type="EMBL" id="CAIX01000072">
    <property type="protein sequence ID" value="CCI44498.1"/>
    <property type="molecule type" value="Genomic_DNA"/>
</dbReference>
<protein>
    <recommendedName>
        <fullName evidence="6">CNH domain-containing protein</fullName>
    </recommendedName>
</protein>
<accession>A0A024GDA4</accession>
<sequence length="1009" mass="112777">MSGGTQVPQRAHQSTSQNINSKNDDEHRVAFRATPLITGFSGKIECVTFYSSRVVIGTNDGRLIMYDTRKGTTSDACKTVSYQFQHRKPVTQLIAVPHIRMVVVIADGELSVHGATDLQLLPFDFNAANVHKVKLCCINQRGPPHFRLGVAALRKRAIVIYQYHNSDKTYKFLREFATPEVPITIAWYRNKVVIGLRKEYLLLNDRSGEPSKLYANANQQPQLYPVVKMLPKEEILISVMDKVGIYVGINGEMIEKDSISWTQPPSTVEFTAPYLVGLIPRVGVEIHSVKDQSLVQSIAIEKASCIFGNGMKWDMEPRPPGDSEDVVIVGARDGGSNTSMVVRVEQMPIDQQVVELLDRGKVEHAQDLLKKSILKLPSDKQRSKMKRFHRHAGIALLKRLEFESAMEHLYRAGIDPCELIAFYPDYQCGNFSYEPTYLKSEVLPRGAALTPNMLSVIRELLDSNKQQLSSEIANLEPRELLKRSAKALLKFMEMYRKHAKEKFQARARSSYRNVAQSGGTSTSTPGGKDPHRSEAVDTALLRLYVSFGKHNELIYLLQDSDAEVCHLDLESCKSYLMQEKLYYESGLLLLAHHKYEQAINMFSQLHSGGYRQKNLPKSAMEAAIDALLTIPNEQSDLIFRESIWIVKSSPKQALRIFTDRQAPLDTNDVLAHLKRHAADTGIAQKYLESLLHSERDRVQPSVLGSSRIGPGGDAPTHLVGGGNDSEETSTLDIDPHHTRLALEYLEEVLKLVAAGEQPSKSSPGKEPGALGDARKRLLRFIRAGSSAYDVHVLIAKVKKTALYNEFIILCGRGALHEEAMRSLIYDLNDLKGAESYALKYGKKRQTPSSAMACTYNSALLVLVKLCLHAEEESKKTTLNDHAFQILSRHGKLIDGKAVLELIPLTTPVAKLGEYFSQVLPHTGHNVREKMLVKHMSNVYNLQVQCARVEKRAEFVEIDPQTTCCVCRKRIGDIVFAVYPSGRIVHYNCSSGKLDVCPVTGERFASDSTV</sequence>
<reference evidence="7 8" key="1">
    <citation type="submission" date="2012-05" db="EMBL/GenBank/DDBJ databases">
        <title>Recombination and specialization in a pathogen metapopulation.</title>
        <authorList>
            <person name="Gardiner A."/>
            <person name="Kemen E."/>
            <person name="Schultz-Larsen T."/>
            <person name="MacLean D."/>
            <person name="Van Oosterhout C."/>
            <person name="Jones J.D.G."/>
        </authorList>
    </citation>
    <scope>NUCLEOTIDE SEQUENCE [LARGE SCALE GENOMIC DNA]</scope>
    <source>
        <strain evidence="7 8">Ac Nc2</strain>
    </source>
</reference>
<dbReference type="PANTHER" id="PTHR12894:SF27">
    <property type="entry name" value="TRANSFORMING GROWTH FACTOR-BETA RECEPTOR-ASSOCIATED PROTEIN 1"/>
    <property type="match status" value="1"/>
</dbReference>
<dbReference type="STRING" id="65357.A0A024GDA4"/>
<evidence type="ECO:0000256" key="5">
    <source>
        <dbReference type="SAM" id="MobiDB-lite"/>
    </source>
</evidence>
<feature type="region of interest" description="Disordered" evidence="5">
    <location>
        <begin position="701"/>
        <end position="731"/>
    </location>
</feature>
<comment type="subcellular location">
    <subcellularLocation>
        <location evidence="1">Cytoplasm</location>
    </subcellularLocation>
</comment>
<keyword evidence="8" id="KW-1185">Reference proteome</keyword>
<keyword evidence="3" id="KW-0963">Cytoplasm</keyword>
<dbReference type="InterPro" id="IPR032914">
    <property type="entry name" value="Vam6/VPS39/TRAP1"/>
</dbReference>
<dbReference type="PANTHER" id="PTHR12894">
    <property type="entry name" value="CNH DOMAIN CONTAINING"/>
    <property type="match status" value="1"/>
</dbReference>
<dbReference type="PROSITE" id="PS50219">
    <property type="entry name" value="CNH"/>
    <property type="match status" value="1"/>
</dbReference>
<dbReference type="OrthoDB" id="5325112at2759"/>